<evidence type="ECO:0000256" key="3">
    <source>
        <dbReference type="ARBA" id="ARBA00022481"/>
    </source>
</evidence>
<feature type="region of interest" description="Disordered" evidence="6">
    <location>
        <begin position="266"/>
        <end position="295"/>
    </location>
</feature>
<dbReference type="SUPFAM" id="SSF55961">
    <property type="entry name" value="Bet v1-like"/>
    <property type="match status" value="1"/>
</dbReference>
<dbReference type="PROSITE" id="PS51043">
    <property type="entry name" value="DDHD"/>
    <property type="match status" value="1"/>
</dbReference>
<dbReference type="GO" id="GO:0005737">
    <property type="term" value="C:cytoplasm"/>
    <property type="evidence" value="ECO:0007669"/>
    <property type="project" value="TreeGrafter"/>
</dbReference>
<dbReference type="InterPro" id="IPR036412">
    <property type="entry name" value="HAD-like_sf"/>
</dbReference>
<reference evidence="8" key="1">
    <citation type="submission" date="2025-08" db="UniProtKB">
        <authorList>
            <consortium name="Ensembl"/>
        </authorList>
    </citation>
    <scope>IDENTIFICATION</scope>
</reference>
<dbReference type="SMART" id="SM01127">
    <property type="entry name" value="DDHD"/>
    <property type="match status" value="1"/>
</dbReference>
<dbReference type="Ensembl" id="ENSVKKT00000023882.1">
    <property type="protein sequence ID" value="ENSVKKP00000023302.1"/>
    <property type="gene ID" value="ENSVKKG00000013604.1"/>
</dbReference>
<comment type="subcellular location">
    <subcellularLocation>
        <location evidence="1">Endomembrane system</location>
        <topology evidence="1">Peripheral membrane protein</topology>
    </subcellularLocation>
</comment>
<dbReference type="GO" id="GO:0035091">
    <property type="term" value="F:phosphatidylinositol binding"/>
    <property type="evidence" value="ECO:0007669"/>
    <property type="project" value="TreeGrafter"/>
</dbReference>
<name>A0A8D2LJA8_VARKO</name>
<reference evidence="8" key="2">
    <citation type="submission" date="2025-09" db="UniProtKB">
        <authorList>
            <consortium name="Ensembl"/>
        </authorList>
    </citation>
    <scope>IDENTIFICATION</scope>
</reference>
<keyword evidence="3" id="KW-0488">Methylation</keyword>
<dbReference type="GO" id="GO:0008525">
    <property type="term" value="F:phosphatidylcholine transporter activity"/>
    <property type="evidence" value="ECO:0007669"/>
    <property type="project" value="TreeGrafter"/>
</dbReference>
<dbReference type="CDD" id="cd08889">
    <property type="entry name" value="SRPBCC_PITPNM1-2_like"/>
    <property type="match status" value="1"/>
</dbReference>
<dbReference type="PANTHER" id="PTHR10658:SF41">
    <property type="entry name" value="MEMBRANE-ASSOCIATED PHOSPHATIDYLINOSITOL TRANSFER PROTEIN 2"/>
    <property type="match status" value="1"/>
</dbReference>
<feature type="compositionally biased region" description="Basic and acidic residues" evidence="6">
    <location>
        <begin position="269"/>
        <end position="278"/>
    </location>
</feature>
<dbReference type="FunFam" id="3.30.530.20:FF:000001">
    <property type="entry name" value="Phosphatidylinositol transfer protein membrane associated 2"/>
    <property type="match status" value="1"/>
</dbReference>
<evidence type="ECO:0000256" key="2">
    <source>
        <dbReference type="ARBA" id="ARBA00010316"/>
    </source>
</evidence>
<dbReference type="GO" id="GO:0031210">
    <property type="term" value="F:phosphatidylcholine binding"/>
    <property type="evidence" value="ECO:0007669"/>
    <property type="project" value="TreeGrafter"/>
</dbReference>
<dbReference type="FunFam" id="3.40.50.1000:FF:000173">
    <property type="entry name" value="Membrane-associated phosphatidylinositol transfer protein 2"/>
    <property type="match status" value="1"/>
</dbReference>
<dbReference type="GO" id="GO:0012505">
    <property type="term" value="C:endomembrane system"/>
    <property type="evidence" value="ECO:0007669"/>
    <property type="project" value="UniProtKB-SubCell"/>
</dbReference>
<evidence type="ECO:0000256" key="4">
    <source>
        <dbReference type="ARBA" id="ARBA00022553"/>
    </source>
</evidence>
<dbReference type="Pfam" id="PF02121">
    <property type="entry name" value="IP_trans"/>
    <property type="match status" value="1"/>
</dbReference>
<dbReference type="Pfam" id="PF24695">
    <property type="entry name" value="PITM1-3"/>
    <property type="match status" value="1"/>
</dbReference>
<feature type="compositionally biased region" description="Basic and acidic residues" evidence="6">
    <location>
        <begin position="637"/>
        <end position="654"/>
    </location>
</feature>
<dbReference type="Gene3D" id="3.30.530.20">
    <property type="match status" value="1"/>
</dbReference>
<dbReference type="InterPro" id="IPR004177">
    <property type="entry name" value="DDHD_dom"/>
</dbReference>
<dbReference type="Gene3D" id="3.40.50.1000">
    <property type="entry name" value="HAD superfamily/HAD-like"/>
    <property type="match status" value="1"/>
</dbReference>
<dbReference type="PANTHER" id="PTHR10658">
    <property type="entry name" value="PHOSPHATIDYLINOSITOL TRANSFER PROTEIN"/>
    <property type="match status" value="1"/>
</dbReference>
<evidence type="ECO:0000313" key="9">
    <source>
        <dbReference type="Proteomes" id="UP000694545"/>
    </source>
</evidence>
<dbReference type="InterPro" id="IPR031315">
    <property type="entry name" value="LNS2/PITP"/>
</dbReference>
<keyword evidence="9" id="KW-1185">Reference proteome</keyword>
<dbReference type="InterPro" id="IPR001666">
    <property type="entry name" value="PI_transfer"/>
</dbReference>
<dbReference type="SUPFAM" id="SSF56784">
    <property type="entry name" value="HAD-like"/>
    <property type="match status" value="1"/>
</dbReference>
<dbReference type="InterPro" id="IPR023393">
    <property type="entry name" value="START-like_dom_sf"/>
</dbReference>
<feature type="compositionally biased region" description="Basic and acidic residues" evidence="6">
    <location>
        <begin position="1287"/>
        <end position="1309"/>
    </location>
</feature>
<organism evidence="8 9">
    <name type="scientific">Varanus komodoensis</name>
    <name type="common">Komodo dragon</name>
    <dbReference type="NCBI Taxonomy" id="61221"/>
    <lineage>
        <taxon>Eukaryota</taxon>
        <taxon>Metazoa</taxon>
        <taxon>Chordata</taxon>
        <taxon>Craniata</taxon>
        <taxon>Vertebrata</taxon>
        <taxon>Euteleostomi</taxon>
        <taxon>Lepidosauria</taxon>
        <taxon>Squamata</taxon>
        <taxon>Bifurcata</taxon>
        <taxon>Unidentata</taxon>
        <taxon>Episquamata</taxon>
        <taxon>Toxicofera</taxon>
        <taxon>Anguimorpha</taxon>
        <taxon>Paleoanguimorpha</taxon>
        <taxon>Varanoidea</taxon>
        <taxon>Varanidae</taxon>
        <taxon>Varanus</taxon>
    </lineage>
</organism>
<feature type="region of interest" description="Disordered" evidence="6">
    <location>
        <begin position="630"/>
        <end position="656"/>
    </location>
</feature>
<keyword evidence="4" id="KW-0597">Phosphoprotein</keyword>
<dbReference type="Pfam" id="PF24694">
    <property type="entry name" value="LNS2_PITM1-3"/>
    <property type="match status" value="1"/>
</dbReference>
<dbReference type="InterPro" id="IPR023214">
    <property type="entry name" value="HAD_sf"/>
</dbReference>
<evidence type="ECO:0000259" key="7">
    <source>
        <dbReference type="PROSITE" id="PS51043"/>
    </source>
</evidence>
<proteinExistence type="inferred from homology"/>
<dbReference type="Pfam" id="PF02862">
    <property type="entry name" value="DDHD"/>
    <property type="match status" value="1"/>
</dbReference>
<dbReference type="SMART" id="SM00775">
    <property type="entry name" value="LNS2"/>
    <property type="match status" value="1"/>
</dbReference>
<keyword evidence="5" id="KW-0106">Calcium</keyword>
<dbReference type="GO" id="GO:0046872">
    <property type="term" value="F:metal ion binding"/>
    <property type="evidence" value="ECO:0007669"/>
    <property type="project" value="InterPro"/>
</dbReference>
<feature type="compositionally biased region" description="Low complexity" evidence="6">
    <location>
        <begin position="315"/>
        <end position="331"/>
    </location>
</feature>
<dbReference type="InterPro" id="IPR055261">
    <property type="entry name" value="PI_transfer_N"/>
</dbReference>
<evidence type="ECO:0000256" key="5">
    <source>
        <dbReference type="ARBA" id="ARBA00022837"/>
    </source>
</evidence>
<feature type="domain" description="DDHD" evidence="7">
    <location>
        <begin position="701"/>
        <end position="941"/>
    </location>
</feature>
<accession>A0A8D2LJA8</accession>
<sequence>MLIKEYRIPLPMSVDEYRIAQLYMIQKKSREETCGEGSGVEILENRPYTDGPGGNGQYTHKVYHIGMHIPSWFRSILPKAALRVEEESWNAYPYTRTRYTCPFVEKFSIDIETYYIADSGEQANVFNLSPAEKRQTLLDPIDIVKDLIPPHEYKSEEDPRLYRSVKTTRGPLSEDWIKEHKNNPGRYPIMCAYKLCKVEFRYWGMQSKIERFIHDVGLRKVMVRAHRQAWCWQDEWYGLTIEDIRQLEKEAQLMLAQKMAQFSFNENEPEQHLPKDPLGENDLEPKAISPSTGAVDAASNIGEALSGRVLTKQWSTSSKSSSKRGASPSRHSISEWRMQSIARDSDESSDDEFFDAHEGLSENEEVFPKEISKWSSNDLMDKIETPESEEAPDGPCLGSAAEYNVGSSVERLSIIEDETVTPVAPPSKIHVLLLVLHGGNILDTGSGDQSSKQGDVNTFATAFDAVIRVHYPAALGRIAIKLVPCPAICSEAFSLVSNLSPYSYDEGCLSNSQDHTPLAALPLLATSSPQYQEAVSTVILRANQVYNEFIKSQEGASFSGQVCLVGDCVGGILGFDALCCSNQTMSESQNSSRRGSVISVQDTDLLSPGIVVNNSCCSAGSNLEASRHLSRSNIDIPRSDGEDPKKPLPRKRSDSSTYELDNLRQHHAFLSSLHSSALKNYPGSRRSSSSTALDGGHLGKFEFEITDFFLFGSPLGLVLALRKTVIPSLDIFQLRPACQQVYNLFHPADPSASRLEPLLEKKFYILPPFNVPRYQRFPLGDGNSALLADVVQSHGGVFVESVSPSAPISAPQFRGFRRASEVSIASQVSGMADSYTASNIANSKCSSSRTPHILLALLALPHKSPTQPSPKRHRKPTIWGLPSSVSFSVASKWWGTKRIDYALYCPDALTAFPTVALPHLFHASYWESTDVVSLLLRQVMRHENSSILELDGKEVSVFTPSKPREKWLRKRTHVKLRNVTANHRVNDAIANEDGPQVLTGRFMYGPLDMVTLTGEKVDIHIMTQPPSGEWVYFDTEVTNSSGRISYAVPENRRLGIGVYPVKMVVRGDHTYADSYITVLPRGTEFVVFSIDGSFAASVSIMGSDPKVRAGAVDVVRHWQDLGYLIIYVTGRPDMQKQRVVAWLAQHNFPHGIVSFCDGLVHDPLRHKANFLKSLITDLDMRIHAAYGSTKDISVYTSISLPPAQIYIVGRPTKKLQNHCQFITEGYAAHLAQLEYAHRSRPAKNTTRMALRKGSFGLPGQAEFLRKRNHLLRTISSQPAGAGGSTSHRPERTQSQSESDRERDRERSERSMSLATGCWGRSAASRLEPGALGQK</sequence>
<dbReference type="GO" id="GO:0008526">
    <property type="term" value="F:phosphatidylinositol transfer activity"/>
    <property type="evidence" value="ECO:0007669"/>
    <property type="project" value="TreeGrafter"/>
</dbReference>
<dbReference type="PRINTS" id="PR00391">
    <property type="entry name" value="PITRANSFER"/>
</dbReference>
<dbReference type="Proteomes" id="UP000694545">
    <property type="component" value="Unplaced"/>
</dbReference>
<evidence type="ECO:0000256" key="6">
    <source>
        <dbReference type="SAM" id="MobiDB-lite"/>
    </source>
</evidence>
<protein>
    <submittedName>
        <fullName evidence="8">Phosphatidylinositol transfer protein membrane associated 2</fullName>
    </submittedName>
</protein>
<comment type="similarity">
    <text evidence="2">Belongs to the PtdIns transfer protein family. PI transfer class IIA subfamily.</text>
</comment>
<evidence type="ECO:0000256" key="1">
    <source>
        <dbReference type="ARBA" id="ARBA00004184"/>
    </source>
</evidence>
<feature type="region of interest" description="Disordered" evidence="6">
    <location>
        <begin position="1275"/>
        <end position="1334"/>
    </location>
</feature>
<feature type="region of interest" description="Disordered" evidence="6">
    <location>
        <begin position="312"/>
        <end position="353"/>
    </location>
</feature>
<evidence type="ECO:0000313" key="8">
    <source>
        <dbReference type="Ensembl" id="ENSVKKP00000023302.1"/>
    </source>
</evidence>